<feature type="transmembrane region" description="Helical" evidence="6">
    <location>
        <begin position="164"/>
        <end position="184"/>
    </location>
</feature>
<gene>
    <name evidence="8" type="ORF">bsdtw1_00479</name>
</gene>
<keyword evidence="9" id="KW-1185">Reference proteome</keyword>
<dbReference type="InterPro" id="IPR011701">
    <property type="entry name" value="MFS"/>
</dbReference>
<dbReference type="GO" id="GO:0005886">
    <property type="term" value="C:plasma membrane"/>
    <property type="evidence" value="ECO:0007669"/>
    <property type="project" value="UniProtKB-SubCell"/>
</dbReference>
<dbReference type="PROSITE" id="PS50850">
    <property type="entry name" value="MFS"/>
    <property type="match status" value="1"/>
</dbReference>
<comment type="subcellular location">
    <subcellularLocation>
        <location evidence="1">Cell membrane</location>
        <topology evidence="1">Multi-pass membrane protein</topology>
    </subcellularLocation>
</comment>
<feature type="transmembrane region" description="Helical" evidence="6">
    <location>
        <begin position="395"/>
        <end position="420"/>
    </location>
</feature>
<keyword evidence="3 6" id="KW-0812">Transmembrane</keyword>
<organism evidence="8 9">
    <name type="scientific">Clostridium fungisolvens</name>
    <dbReference type="NCBI Taxonomy" id="1604897"/>
    <lineage>
        <taxon>Bacteria</taxon>
        <taxon>Bacillati</taxon>
        <taxon>Bacillota</taxon>
        <taxon>Clostridia</taxon>
        <taxon>Eubacteriales</taxon>
        <taxon>Clostridiaceae</taxon>
        <taxon>Clostridium</taxon>
    </lineage>
</organism>
<feature type="domain" description="Major facilitator superfamily (MFS) profile" evidence="7">
    <location>
        <begin position="10"/>
        <end position="456"/>
    </location>
</feature>
<feature type="transmembrane region" description="Helical" evidence="6">
    <location>
        <begin position="328"/>
        <end position="346"/>
    </location>
</feature>
<feature type="transmembrane region" description="Helical" evidence="6">
    <location>
        <begin position="79"/>
        <end position="102"/>
    </location>
</feature>
<feature type="transmembrane region" description="Helical" evidence="6">
    <location>
        <begin position="138"/>
        <end position="158"/>
    </location>
</feature>
<dbReference type="CDD" id="cd17321">
    <property type="entry name" value="MFS_MMR_MDR_like"/>
    <property type="match status" value="1"/>
</dbReference>
<evidence type="ECO:0000259" key="7">
    <source>
        <dbReference type="PROSITE" id="PS50850"/>
    </source>
</evidence>
<keyword evidence="4 6" id="KW-1133">Transmembrane helix</keyword>
<evidence type="ECO:0000256" key="1">
    <source>
        <dbReference type="ARBA" id="ARBA00004651"/>
    </source>
</evidence>
<dbReference type="PANTHER" id="PTHR42718:SF9">
    <property type="entry name" value="MAJOR FACILITATOR SUPERFAMILY MULTIDRUG TRANSPORTER MFSC"/>
    <property type="match status" value="1"/>
</dbReference>
<feature type="transmembrane region" description="Helical" evidence="6">
    <location>
        <begin position="196"/>
        <end position="215"/>
    </location>
</feature>
<name>A0A6V8SB18_9CLOT</name>
<accession>A0A6V8SB18</accession>
<dbReference type="AlphaFoldDB" id="A0A6V8SB18"/>
<evidence type="ECO:0000256" key="3">
    <source>
        <dbReference type="ARBA" id="ARBA00022692"/>
    </source>
</evidence>
<keyword evidence="2" id="KW-0813">Transport</keyword>
<dbReference type="RefSeq" id="WP_183275989.1">
    <property type="nucleotide sequence ID" value="NZ_BLZR01000001.1"/>
</dbReference>
<evidence type="ECO:0000256" key="2">
    <source>
        <dbReference type="ARBA" id="ARBA00022448"/>
    </source>
</evidence>
<evidence type="ECO:0000313" key="8">
    <source>
        <dbReference type="EMBL" id="GFP74429.1"/>
    </source>
</evidence>
<dbReference type="InterPro" id="IPR020846">
    <property type="entry name" value="MFS_dom"/>
</dbReference>
<dbReference type="Gene3D" id="1.20.1250.20">
    <property type="entry name" value="MFS general substrate transporter like domains"/>
    <property type="match status" value="1"/>
</dbReference>
<reference evidence="8 9" key="1">
    <citation type="submission" date="2020-07" db="EMBL/GenBank/DDBJ databases">
        <title>A new beta-1,3-glucan-decomposing anaerobic bacterium isolated from anoxic soil subjected to biological soil disinfestation.</title>
        <authorList>
            <person name="Ueki A."/>
            <person name="Tonouchi A."/>
        </authorList>
    </citation>
    <scope>NUCLEOTIDE SEQUENCE [LARGE SCALE GENOMIC DNA]</scope>
    <source>
        <strain evidence="8 9">TW1</strain>
    </source>
</reference>
<proteinExistence type="predicted"/>
<feature type="transmembrane region" description="Helical" evidence="6">
    <location>
        <begin position="266"/>
        <end position="285"/>
    </location>
</feature>
<dbReference type="SUPFAM" id="SSF103473">
    <property type="entry name" value="MFS general substrate transporter"/>
    <property type="match status" value="2"/>
</dbReference>
<feature type="transmembrane region" description="Helical" evidence="6">
    <location>
        <begin position="432"/>
        <end position="452"/>
    </location>
</feature>
<feature type="transmembrane region" description="Helical" evidence="6">
    <location>
        <begin position="108"/>
        <end position="126"/>
    </location>
</feature>
<feature type="transmembrane region" description="Helical" evidence="6">
    <location>
        <begin position="297"/>
        <end position="316"/>
    </location>
</feature>
<dbReference type="GO" id="GO:0022857">
    <property type="term" value="F:transmembrane transporter activity"/>
    <property type="evidence" value="ECO:0007669"/>
    <property type="project" value="InterPro"/>
</dbReference>
<dbReference type="Pfam" id="PF07690">
    <property type="entry name" value="MFS_1"/>
    <property type="match status" value="1"/>
</dbReference>
<dbReference type="InterPro" id="IPR036259">
    <property type="entry name" value="MFS_trans_sf"/>
</dbReference>
<feature type="transmembrane region" description="Helical" evidence="6">
    <location>
        <begin position="352"/>
        <end position="374"/>
    </location>
</feature>
<feature type="transmembrane region" description="Helical" evidence="6">
    <location>
        <begin position="227"/>
        <end position="245"/>
    </location>
</feature>
<evidence type="ECO:0000313" key="9">
    <source>
        <dbReference type="Proteomes" id="UP000580568"/>
    </source>
</evidence>
<evidence type="ECO:0000256" key="6">
    <source>
        <dbReference type="SAM" id="Phobius"/>
    </source>
</evidence>
<dbReference type="PANTHER" id="PTHR42718">
    <property type="entry name" value="MAJOR FACILITATOR SUPERFAMILY MULTIDRUG TRANSPORTER MFSC"/>
    <property type="match status" value="1"/>
</dbReference>
<evidence type="ECO:0000256" key="5">
    <source>
        <dbReference type="ARBA" id="ARBA00023136"/>
    </source>
</evidence>
<feature type="transmembrane region" description="Helical" evidence="6">
    <location>
        <begin position="12"/>
        <end position="32"/>
    </location>
</feature>
<sequence>MTNYKGNDRLLFGMILGVATYWLFASAITAGVPPLTHDLGISSSIVSTAVSITALICGVSIVTAGSIADKIGRVKMTQLGFILSIIGSILCATAQGATFLILGRVIQGLSGAFIMPATLALINAYYTGEARPRALSFWSLASWGGSGVANFFGGAVVSALSWRWLFWITVPVALIGMLLINGTPESKVTTGEKRSIDYFGIITLVLSLLSLNLVVTRGRQLGWTSPIIISLIAAFVILFGIFLFIESRNAAPLVDLSLFSSKGYNAAVISNFLLNMCAGCLFILMPYVQTTRGLSSFQSGLLTISYLVAIVSTIRVGEKVMLKIGARLPMAIGTLMAAVGIFLMTLTFLPNVAYFTAVVIGLAIMGTGFGFYATPSTNTAVGNAPAEKAGSASGIYKMASSLGGSFGVAISGAVSSAIIMSDKTAQNLSAGWGLGVSVIAGTISLIAVLTLVPKNKKDEEPKRRVA</sequence>
<keyword evidence="5 6" id="KW-0472">Membrane</keyword>
<dbReference type="Gene3D" id="1.20.1720.10">
    <property type="entry name" value="Multidrug resistance protein D"/>
    <property type="match status" value="1"/>
</dbReference>
<dbReference type="Proteomes" id="UP000580568">
    <property type="component" value="Unassembled WGS sequence"/>
</dbReference>
<feature type="transmembrane region" description="Helical" evidence="6">
    <location>
        <begin position="44"/>
        <end position="67"/>
    </location>
</feature>
<comment type="caution">
    <text evidence="8">The sequence shown here is derived from an EMBL/GenBank/DDBJ whole genome shotgun (WGS) entry which is preliminary data.</text>
</comment>
<evidence type="ECO:0000256" key="4">
    <source>
        <dbReference type="ARBA" id="ARBA00022989"/>
    </source>
</evidence>
<protein>
    <submittedName>
        <fullName evidence="8">Quinolone resistance protein NorB</fullName>
    </submittedName>
</protein>
<dbReference type="EMBL" id="BLZR01000001">
    <property type="protein sequence ID" value="GFP74429.1"/>
    <property type="molecule type" value="Genomic_DNA"/>
</dbReference>